<sequence>MTSHRVTLPLEKVKHCHFYKTGTPSRYKDCLMSLFFNPTIMIPQSILSAAHLLQKNGMMCVLS</sequence>
<name>A0A0E9WCP9_ANGAN</name>
<dbReference type="EMBL" id="GBXM01021252">
    <property type="protein sequence ID" value="JAH87325.1"/>
    <property type="molecule type" value="Transcribed_RNA"/>
</dbReference>
<dbReference type="AlphaFoldDB" id="A0A0E9WCP9"/>
<organism evidence="1">
    <name type="scientific">Anguilla anguilla</name>
    <name type="common">European freshwater eel</name>
    <name type="synonym">Muraena anguilla</name>
    <dbReference type="NCBI Taxonomy" id="7936"/>
    <lineage>
        <taxon>Eukaryota</taxon>
        <taxon>Metazoa</taxon>
        <taxon>Chordata</taxon>
        <taxon>Craniata</taxon>
        <taxon>Vertebrata</taxon>
        <taxon>Euteleostomi</taxon>
        <taxon>Actinopterygii</taxon>
        <taxon>Neopterygii</taxon>
        <taxon>Teleostei</taxon>
        <taxon>Anguilliformes</taxon>
        <taxon>Anguillidae</taxon>
        <taxon>Anguilla</taxon>
    </lineage>
</organism>
<evidence type="ECO:0000313" key="1">
    <source>
        <dbReference type="EMBL" id="JAH87325.1"/>
    </source>
</evidence>
<proteinExistence type="predicted"/>
<reference evidence="1" key="1">
    <citation type="submission" date="2014-11" db="EMBL/GenBank/DDBJ databases">
        <authorList>
            <person name="Amaro Gonzalez C."/>
        </authorList>
    </citation>
    <scope>NUCLEOTIDE SEQUENCE</scope>
</reference>
<reference evidence="1" key="2">
    <citation type="journal article" date="2015" name="Fish Shellfish Immunol.">
        <title>Early steps in the European eel (Anguilla anguilla)-Vibrio vulnificus interaction in the gills: Role of the RtxA13 toxin.</title>
        <authorList>
            <person name="Callol A."/>
            <person name="Pajuelo D."/>
            <person name="Ebbesson L."/>
            <person name="Teles M."/>
            <person name="MacKenzie S."/>
            <person name="Amaro C."/>
        </authorList>
    </citation>
    <scope>NUCLEOTIDE SEQUENCE</scope>
</reference>
<protein>
    <submittedName>
        <fullName evidence="1">Uncharacterized protein</fullName>
    </submittedName>
</protein>
<accession>A0A0E9WCP9</accession>